<comment type="caution">
    <text evidence="2">The sequence shown here is derived from an EMBL/GenBank/DDBJ whole genome shotgun (WGS) entry which is preliminary data.</text>
</comment>
<evidence type="ECO:0000313" key="3">
    <source>
        <dbReference type="Proteomes" id="UP000187194"/>
    </source>
</evidence>
<accession>A0A1R1J8H5</accession>
<evidence type="ECO:0000313" key="2">
    <source>
        <dbReference type="EMBL" id="OMG71391.1"/>
    </source>
</evidence>
<organism evidence="2 3">
    <name type="scientific">Burkholderia ubonensis</name>
    <dbReference type="NCBI Taxonomy" id="101571"/>
    <lineage>
        <taxon>Bacteria</taxon>
        <taxon>Pseudomonadati</taxon>
        <taxon>Pseudomonadota</taxon>
        <taxon>Betaproteobacteria</taxon>
        <taxon>Burkholderiales</taxon>
        <taxon>Burkholderiaceae</taxon>
        <taxon>Burkholderia</taxon>
        <taxon>Burkholderia cepacia complex</taxon>
    </lineage>
</organism>
<dbReference type="Proteomes" id="UP000187194">
    <property type="component" value="Unassembled WGS sequence"/>
</dbReference>
<protein>
    <recommendedName>
        <fullName evidence="1">DUF7673 domain-containing protein</fullName>
    </recommendedName>
</protein>
<dbReference type="InterPro" id="IPR056090">
    <property type="entry name" value="DUF7673"/>
</dbReference>
<dbReference type="RefSeq" id="WP_076479628.1">
    <property type="nucleotide sequence ID" value="NZ_MTJZ01000031.1"/>
</dbReference>
<dbReference type="Pfam" id="PF24720">
    <property type="entry name" value="DUF7673"/>
    <property type="match status" value="1"/>
</dbReference>
<reference evidence="2 3" key="1">
    <citation type="submission" date="2017-01" db="EMBL/GenBank/DDBJ databases">
        <title>Phylogeographic, genomic and meropenem susceptibility analysis of Burkholderia ubonensis.</title>
        <authorList>
            <person name="Price E.P."/>
            <person name="Sarovich D.S."/>
            <person name="Webb J.R."/>
            <person name="Hall C.M."/>
            <person name="Sahl J.W."/>
            <person name="Kaestli M."/>
            <person name="Mayo M."/>
            <person name="Harrington G."/>
            <person name="Baker A.L."/>
            <person name="Sidak-Loftis L.C."/>
            <person name="Lummis M."/>
            <person name="Schupp J.M."/>
            <person name="Gillece J.D."/>
            <person name="Tuanyok A."/>
            <person name="Warner J."/>
            <person name="Busch J.D."/>
            <person name="Keim P."/>
            <person name="Currie B.J."/>
            <person name="Wagner D.M."/>
        </authorList>
    </citation>
    <scope>NUCLEOTIDE SEQUENCE [LARGE SCALE GENOMIC DNA]</scope>
    <source>
        <strain evidence="2 3">A21</strain>
    </source>
</reference>
<evidence type="ECO:0000259" key="1">
    <source>
        <dbReference type="Pfam" id="PF24720"/>
    </source>
</evidence>
<proteinExistence type="predicted"/>
<dbReference type="EMBL" id="MTJZ01000031">
    <property type="protein sequence ID" value="OMG71391.1"/>
    <property type="molecule type" value="Genomic_DNA"/>
</dbReference>
<sequence>MRPEQMLPAEKQALDNLLKIAQGDTGQSRRVADFLLAWWNAGACGSYDLTTGWGVDEDIAEDMCVVFRLATRANSYPDTLGYGPQFEAVVRAWRPELVKE</sequence>
<gene>
    <name evidence="2" type="ORF">BW685_21350</name>
</gene>
<feature type="domain" description="DUF7673" evidence="1">
    <location>
        <begin position="12"/>
        <end position="94"/>
    </location>
</feature>
<dbReference type="AlphaFoldDB" id="A0A1R1J8H5"/>
<name>A0A1R1J8H5_9BURK</name>